<keyword evidence="3" id="KW-1185">Reference proteome</keyword>
<feature type="compositionally biased region" description="Basic and acidic residues" evidence="1">
    <location>
        <begin position="46"/>
        <end position="77"/>
    </location>
</feature>
<dbReference type="EMBL" id="CP102845">
    <property type="protein sequence ID" value="UVF18505.1"/>
    <property type="molecule type" value="Genomic_DNA"/>
</dbReference>
<proteinExistence type="predicted"/>
<reference evidence="2" key="1">
    <citation type="submission" date="2022-08" db="EMBL/GenBank/DDBJ databases">
        <title>Microvirga terrae sp. nov., isolated from soil.</title>
        <authorList>
            <person name="Kim K.H."/>
            <person name="Seo Y.L."/>
            <person name="Kim J.M."/>
            <person name="Lee J.K."/>
            <person name="Han D.M."/>
            <person name="Jeon C.O."/>
        </authorList>
    </citation>
    <scope>NUCLEOTIDE SEQUENCE</scope>
    <source>
        <strain evidence="2">R24</strain>
    </source>
</reference>
<feature type="compositionally biased region" description="Basic and acidic residues" evidence="1">
    <location>
        <begin position="1"/>
        <end position="26"/>
    </location>
</feature>
<organism evidence="2 3">
    <name type="scientific">Microvirga terrae</name>
    <dbReference type="NCBI Taxonomy" id="2740529"/>
    <lineage>
        <taxon>Bacteria</taxon>
        <taxon>Pseudomonadati</taxon>
        <taxon>Pseudomonadota</taxon>
        <taxon>Alphaproteobacteria</taxon>
        <taxon>Hyphomicrobiales</taxon>
        <taxon>Methylobacteriaceae</taxon>
        <taxon>Microvirga</taxon>
    </lineage>
</organism>
<evidence type="ECO:0000313" key="3">
    <source>
        <dbReference type="Proteomes" id="UP001017257"/>
    </source>
</evidence>
<sequence length="181" mass="20106">MRDHDWHKGWDRPNDSRFERHSDCPHHHTSYQDDEPYVRPNWGQSDIREERDWDNLPERSWRNDVGDRSLDPGDTHDGSSQPHDSGFLGWDASAWEDAGGFEAVLSGQLSNSLGHSGGLPPIIVFAIDDLDVNIGTLNQITQVQNTFVFLNASHGGSIDVGGDVTANGLQSAGIMNLQEFS</sequence>
<protein>
    <submittedName>
        <fullName evidence="2">Uncharacterized protein</fullName>
    </submittedName>
</protein>
<feature type="region of interest" description="Disordered" evidence="1">
    <location>
        <begin position="1"/>
        <end position="89"/>
    </location>
</feature>
<name>A0ABY5RMP3_9HYPH</name>
<accession>A0ABY5RMP3</accession>
<dbReference type="Proteomes" id="UP001017257">
    <property type="component" value="Chromosome"/>
</dbReference>
<dbReference type="RefSeq" id="WP_173947995.1">
    <property type="nucleotide sequence ID" value="NZ_CP102845.1"/>
</dbReference>
<evidence type="ECO:0000256" key="1">
    <source>
        <dbReference type="SAM" id="MobiDB-lite"/>
    </source>
</evidence>
<evidence type="ECO:0000313" key="2">
    <source>
        <dbReference type="EMBL" id="UVF18505.1"/>
    </source>
</evidence>
<gene>
    <name evidence="2" type="ORF">HPT29_018730</name>
</gene>